<dbReference type="Proteomes" id="UP001283361">
    <property type="component" value="Unassembled WGS sequence"/>
</dbReference>
<evidence type="ECO:0000259" key="4">
    <source>
        <dbReference type="PROSITE" id="PS51031"/>
    </source>
</evidence>
<dbReference type="Pfam" id="PF02944">
    <property type="entry name" value="BESS"/>
    <property type="match status" value="1"/>
</dbReference>
<organism evidence="5 6">
    <name type="scientific">Elysia crispata</name>
    <name type="common">lettuce slug</name>
    <dbReference type="NCBI Taxonomy" id="231223"/>
    <lineage>
        <taxon>Eukaryota</taxon>
        <taxon>Metazoa</taxon>
        <taxon>Spiralia</taxon>
        <taxon>Lophotrochozoa</taxon>
        <taxon>Mollusca</taxon>
        <taxon>Gastropoda</taxon>
        <taxon>Heterobranchia</taxon>
        <taxon>Euthyneura</taxon>
        <taxon>Panpulmonata</taxon>
        <taxon>Sacoglossa</taxon>
        <taxon>Placobranchoidea</taxon>
        <taxon>Plakobranchidae</taxon>
        <taxon>Elysia</taxon>
    </lineage>
</organism>
<comment type="caution">
    <text evidence="5">The sequence shown here is derived from an EMBL/GenBank/DDBJ whole genome shotgun (WGS) entry which is preliminary data.</text>
</comment>
<name>A0AAE1DHH1_9GAST</name>
<evidence type="ECO:0000313" key="6">
    <source>
        <dbReference type="Proteomes" id="UP001283361"/>
    </source>
</evidence>
<dbReference type="Pfam" id="PF10545">
    <property type="entry name" value="MADF_DNA_bdg"/>
    <property type="match status" value="1"/>
</dbReference>
<evidence type="ECO:0000259" key="3">
    <source>
        <dbReference type="PROSITE" id="PS51029"/>
    </source>
</evidence>
<dbReference type="GO" id="GO:0005634">
    <property type="term" value="C:nucleus"/>
    <property type="evidence" value="ECO:0007669"/>
    <property type="project" value="UniProtKB-SubCell"/>
</dbReference>
<dbReference type="InterPro" id="IPR006578">
    <property type="entry name" value="MADF-dom"/>
</dbReference>
<dbReference type="PROSITE" id="PS51031">
    <property type="entry name" value="BESS"/>
    <property type="match status" value="1"/>
</dbReference>
<feature type="compositionally biased region" description="Polar residues" evidence="2">
    <location>
        <begin position="155"/>
        <end position="168"/>
    </location>
</feature>
<dbReference type="InterPro" id="IPR039353">
    <property type="entry name" value="TF_Adf1"/>
</dbReference>
<dbReference type="EMBL" id="JAWDGP010003871">
    <property type="protein sequence ID" value="KAK3769995.1"/>
    <property type="molecule type" value="Genomic_DNA"/>
</dbReference>
<dbReference type="PANTHER" id="PTHR12243:SF67">
    <property type="entry name" value="COREPRESSOR OF PANGOLIN, ISOFORM A-RELATED"/>
    <property type="match status" value="1"/>
</dbReference>
<reference evidence="5" key="1">
    <citation type="journal article" date="2023" name="G3 (Bethesda)">
        <title>A reference genome for the long-term kleptoplast-retaining sea slug Elysia crispata morphotype clarki.</title>
        <authorList>
            <person name="Eastman K.E."/>
            <person name="Pendleton A.L."/>
            <person name="Shaikh M.A."/>
            <person name="Suttiyut T."/>
            <person name="Ogas R."/>
            <person name="Tomko P."/>
            <person name="Gavelis G."/>
            <person name="Widhalm J.R."/>
            <person name="Wisecaver J.H."/>
        </authorList>
    </citation>
    <scope>NUCLEOTIDE SEQUENCE</scope>
    <source>
        <strain evidence="5">ECLA1</strain>
    </source>
</reference>
<feature type="compositionally biased region" description="Polar residues" evidence="2">
    <location>
        <begin position="126"/>
        <end position="140"/>
    </location>
</feature>
<dbReference type="PROSITE" id="PS51029">
    <property type="entry name" value="MADF"/>
    <property type="match status" value="1"/>
</dbReference>
<keyword evidence="6" id="KW-1185">Reference proteome</keyword>
<evidence type="ECO:0008006" key="7">
    <source>
        <dbReference type="Google" id="ProtNLM"/>
    </source>
</evidence>
<dbReference type="PANTHER" id="PTHR12243">
    <property type="entry name" value="MADF DOMAIN TRANSCRIPTION FACTOR"/>
    <property type="match status" value="1"/>
</dbReference>
<proteinExistence type="predicted"/>
<dbReference type="SMART" id="SM00595">
    <property type="entry name" value="MADF"/>
    <property type="match status" value="1"/>
</dbReference>
<feature type="domain" description="MADF" evidence="3">
    <location>
        <begin position="8"/>
        <end position="98"/>
    </location>
</feature>
<feature type="domain" description="BESS" evidence="4">
    <location>
        <begin position="211"/>
        <end position="250"/>
    </location>
</feature>
<feature type="region of interest" description="Disordered" evidence="2">
    <location>
        <begin position="126"/>
        <end position="184"/>
    </location>
</feature>
<accession>A0AAE1DHH1</accession>
<evidence type="ECO:0000256" key="1">
    <source>
        <dbReference type="PROSITE-ProRule" id="PRU00371"/>
    </source>
</evidence>
<dbReference type="AlphaFoldDB" id="A0AAE1DHH1"/>
<dbReference type="InterPro" id="IPR004210">
    <property type="entry name" value="BESS_motif"/>
</dbReference>
<comment type="subcellular location">
    <subcellularLocation>
        <location evidence="1">Nucleus</location>
    </subcellularLocation>
</comment>
<evidence type="ECO:0000313" key="5">
    <source>
        <dbReference type="EMBL" id="KAK3769995.1"/>
    </source>
</evidence>
<sequence length="257" mass="29637">MDAGRVEALITAVEKRRGLFDKSSPDYSNRSYLHTTWRKIAQEVGCSEIEARKRWKKLRDYFQKNNREINSCAPGSAAIKKKKWYLYDRLLFLLPYLRERNSTECVSTLSFDEDLPDYKSDLSQAISTSQCGDTPLSSPTPEDKGDDDQDYLANPATTSTSQSHPQPKTSRRIPKSCPQQRTQELEMETEAFERGQHLMRERRDSVPHAQTDEDEYFFKSLIPKMKLLSTIEKMECQAEIHNVVLKYVKLASAKANL</sequence>
<dbReference type="GO" id="GO:0003677">
    <property type="term" value="F:DNA binding"/>
    <property type="evidence" value="ECO:0007669"/>
    <property type="project" value="InterPro"/>
</dbReference>
<gene>
    <name evidence="5" type="ORF">RRG08_061967</name>
</gene>
<evidence type="ECO:0000256" key="2">
    <source>
        <dbReference type="SAM" id="MobiDB-lite"/>
    </source>
</evidence>
<protein>
    <recommendedName>
        <fullName evidence="7">Transcription factor Adf-1</fullName>
    </recommendedName>
</protein>
<keyword evidence="1" id="KW-0539">Nucleus</keyword>